<dbReference type="InterPro" id="IPR019906">
    <property type="entry name" value="Ribosomal_uL6_bac-type"/>
</dbReference>
<proteinExistence type="inferred from homology"/>
<dbReference type="InterPro" id="IPR036789">
    <property type="entry name" value="Ribosomal_uL6-like_a/b-dom_sf"/>
</dbReference>
<evidence type="ECO:0000256" key="4">
    <source>
        <dbReference type="ARBA" id="ARBA00035454"/>
    </source>
</evidence>
<evidence type="ECO:0000256" key="1">
    <source>
        <dbReference type="ARBA" id="ARBA00009356"/>
    </source>
</evidence>
<evidence type="ECO:0000313" key="8">
    <source>
        <dbReference type="EMBL" id="AKQ01677.1"/>
    </source>
</evidence>
<organism evidence="8">
    <name type="scientific">uncultured Acidobacteria bacterium Rifle_16ft_4_minimus_23617</name>
    <dbReference type="NCBI Taxonomy" id="1665082"/>
    <lineage>
        <taxon>Bacteria</taxon>
        <taxon>Pseudomonadati</taxon>
        <taxon>Acidobacteriota</taxon>
        <taxon>environmental samples</taxon>
    </lineage>
</organism>
<dbReference type="PANTHER" id="PTHR11655:SF14">
    <property type="entry name" value="LARGE RIBOSOMAL SUBUNIT PROTEIN UL6M"/>
    <property type="match status" value="1"/>
</dbReference>
<keyword evidence="3 5" id="KW-0687">Ribonucleoprotein</keyword>
<sequence length="130" mass="14083">MLDRLSRPDKAKWGLARALAANALRGVTEGFSKELEIVGVGYKAEVQGKKVLFSLGYSRPVEFPIPEGIQVAVERSRVKVSGIDKQLVGQVAAEMRALRPPDPYKQKGVRLVGELLRKKAGKAAAVATTK</sequence>
<dbReference type="GO" id="GO:0022625">
    <property type="term" value="C:cytosolic large ribosomal subunit"/>
    <property type="evidence" value="ECO:0007669"/>
    <property type="project" value="TreeGrafter"/>
</dbReference>
<dbReference type="InterPro" id="IPR020040">
    <property type="entry name" value="Ribosomal_uL6_a/b-dom"/>
</dbReference>
<dbReference type="Pfam" id="PF00347">
    <property type="entry name" value="Ribosomal_L6"/>
    <property type="match status" value="1"/>
</dbReference>
<dbReference type="PANTHER" id="PTHR11655">
    <property type="entry name" value="60S/50S RIBOSOMAL PROTEIN L6/L9"/>
    <property type="match status" value="1"/>
</dbReference>
<evidence type="ECO:0000256" key="2">
    <source>
        <dbReference type="ARBA" id="ARBA00022980"/>
    </source>
</evidence>
<protein>
    <recommendedName>
        <fullName evidence="4 6">50S ribosomal protein L6</fullName>
    </recommendedName>
</protein>
<reference evidence="8" key="1">
    <citation type="journal article" date="2015" name="ISME J.">
        <title>Aquifer environment selects for microbial species cohorts in sediment and groundwater.</title>
        <authorList>
            <person name="Hug L.A."/>
            <person name="Thomas B.C."/>
            <person name="Brown C.T."/>
            <person name="Frischkorn K.R."/>
            <person name="Williams K.H."/>
            <person name="Tringe S.G."/>
            <person name="Banfield J.F."/>
        </authorList>
    </citation>
    <scope>NUCLEOTIDE SEQUENCE</scope>
</reference>
<dbReference type="GO" id="GO:0002181">
    <property type="term" value="P:cytoplasmic translation"/>
    <property type="evidence" value="ECO:0007669"/>
    <property type="project" value="TreeGrafter"/>
</dbReference>
<dbReference type="FunFam" id="3.90.930.12:FF:000001">
    <property type="entry name" value="50S ribosomal protein L6"/>
    <property type="match status" value="1"/>
</dbReference>
<evidence type="ECO:0000256" key="6">
    <source>
        <dbReference type="RuleBase" id="RU003870"/>
    </source>
</evidence>
<evidence type="ECO:0000256" key="5">
    <source>
        <dbReference type="RuleBase" id="RU003869"/>
    </source>
</evidence>
<dbReference type="EMBL" id="KT006975">
    <property type="protein sequence ID" value="AKQ01677.1"/>
    <property type="molecule type" value="Genomic_DNA"/>
</dbReference>
<comment type="function">
    <text evidence="6">This protein binds to the 23S rRNA, and is important in its secondary structure. It is located near the subunit interface in the base of the L7/L12 stalk, and near the tRNA binding site of the peptidyltransferase center.</text>
</comment>
<keyword evidence="6" id="KW-0699">rRNA-binding</keyword>
<evidence type="ECO:0000259" key="7">
    <source>
        <dbReference type="Pfam" id="PF00347"/>
    </source>
</evidence>
<accession>A0A0H4T5G0</accession>
<dbReference type="SUPFAM" id="SSF56053">
    <property type="entry name" value="Ribosomal protein L6"/>
    <property type="match status" value="1"/>
</dbReference>
<name>A0A0H4T5G0_9BACT</name>
<dbReference type="PRINTS" id="PR00059">
    <property type="entry name" value="RIBOSOMALL6"/>
</dbReference>
<comment type="similarity">
    <text evidence="1 5">Belongs to the universal ribosomal protein uL6 family.</text>
</comment>
<dbReference type="GO" id="GO:0019843">
    <property type="term" value="F:rRNA binding"/>
    <property type="evidence" value="ECO:0007669"/>
    <property type="project" value="UniProtKB-KW"/>
</dbReference>
<gene>
    <name evidence="8" type="primary">rplF</name>
</gene>
<dbReference type="InterPro" id="IPR000702">
    <property type="entry name" value="Ribosomal_uL6-like"/>
</dbReference>
<evidence type="ECO:0000256" key="3">
    <source>
        <dbReference type="ARBA" id="ARBA00023274"/>
    </source>
</evidence>
<dbReference type="AlphaFoldDB" id="A0A0H4T5G0"/>
<keyword evidence="6" id="KW-0694">RNA-binding</keyword>
<dbReference type="GO" id="GO:0003735">
    <property type="term" value="F:structural constituent of ribosome"/>
    <property type="evidence" value="ECO:0007669"/>
    <property type="project" value="InterPro"/>
</dbReference>
<dbReference type="Gene3D" id="3.90.930.12">
    <property type="entry name" value="Ribosomal protein L6, alpha-beta domain"/>
    <property type="match status" value="1"/>
</dbReference>
<feature type="domain" description="Large ribosomal subunit protein uL6 alpha-beta" evidence="7">
    <location>
        <begin position="38"/>
        <end position="110"/>
    </location>
</feature>
<keyword evidence="2 5" id="KW-0689">Ribosomal protein</keyword>